<reference evidence="1 2" key="1">
    <citation type="submission" date="2017-01" db="EMBL/GenBank/DDBJ databases">
        <authorList>
            <person name="Mah S.A."/>
            <person name="Swanson W.J."/>
            <person name="Moy G.W."/>
            <person name="Vacquier V.D."/>
        </authorList>
    </citation>
    <scope>NUCLEOTIDE SEQUENCE [LARGE SCALE GENOMIC DNA]</scope>
    <source>
        <strain evidence="1 2">GSMNP</strain>
    </source>
</reference>
<comment type="caution">
    <text evidence="1">The sequence shown here is derived from an EMBL/GenBank/DDBJ whole genome shotgun (WGS) entry which is preliminary data.</text>
</comment>
<evidence type="ECO:0000313" key="2">
    <source>
        <dbReference type="Proteomes" id="UP000187283"/>
    </source>
</evidence>
<dbReference type="Proteomes" id="UP000187283">
    <property type="component" value="Unassembled WGS sequence"/>
</dbReference>
<evidence type="ECO:0000313" key="1">
    <source>
        <dbReference type="EMBL" id="OMJ08420.1"/>
    </source>
</evidence>
<name>A0A1R1X1C2_9FUNG</name>
<proteinExistence type="predicted"/>
<organism evidence="1 2">
    <name type="scientific">Smittium culicis</name>
    <dbReference type="NCBI Taxonomy" id="133412"/>
    <lineage>
        <taxon>Eukaryota</taxon>
        <taxon>Fungi</taxon>
        <taxon>Fungi incertae sedis</taxon>
        <taxon>Zoopagomycota</taxon>
        <taxon>Kickxellomycotina</taxon>
        <taxon>Harpellomycetes</taxon>
        <taxon>Harpellales</taxon>
        <taxon>Legeriomycetaceae</taxon>
        <taxon>Smittium</taxon>
    </lineage>
</organism>
<dbReference type="EMBL" id="LSSN01005802">
    <property type="protein sequence ID" value="OMJ08420.1"/>
    <property type="molecule type" value="Genomic_DNA"/>
</dbReference>
<gene>
    <name evidence="1" type="ORF">AYI70_g11561</name>
</gene>
<dbReference type="OrthoDB" id="10560299at2759"/>
<accession>A0A1R1X1C2</accession>
<sequence length="152" mass="17257">MHLKPNSDHLALKNSKKSCPLDLGSILRKSSLELGYVQIQDDLLLEIVDKLSDISWIQYLVSKVYLGMKIKQKTIPLIMKLTLMSYGAKFIDNHYFFNNNLYLCGSNYANLAFELFLNNLSTANLDQIFSLSILSLHFIGISSSEKVHLLIS</sequence>
<protein>
    <submittedName>
        <fullName evidence="1">Uncharacterized protein</fullName>
    </submittedName>
</protein>
<keyword evidence="2" id="KW-1185">Reference proteome</keyword>
<dbReference type="AlphaFoldDB" id="A0A1R1X1C2"/>